<feature type="domain" description="ParE-like toxin" evidence="1">
    <location>
        <begin position="12"/>
        <end position="68"/>
    </location>
</feature>
<protein>
    <recommendedName>
        <fullName evidence="1">ParE-like toxin domain-containing protein</fullName>
    </recommendedName>
</protein>
<dbReference type="AlphaFoldDB" id="A0A0T9QKZ6"/>
<evidence type="ECO:0000313" key="3">
    <source>
        <dbReference type="Proteomes" id="UP000038204"/>
    </source>
</evidence>
<dbReference type="EMBL" id="CQBK01000018">
    <property type="protein sequence ID" value="CNI16774.1"/>
    <property type="molecule type" value="Genomic_DNA"/>
</dbReference>
<reference evidence="2 3" key="1">
    <citation type="submission" date="2015-03" db="EMBL/GenBank/DDBJ databases">
        <authorList>
            <person name="Murphy D."/>
        </authorList>
    </citation>
    <scope>NUCLEOTIDE SEQUENCE [LARGE SCALE GENOMIC DNA]</scope>
    <source>
        <strain evidence="2 3">Y233</strain>
    </source>
</reference>
<evidence type="ECO:0000313" key="2">
    <source>
        <dbReference type="EMBL" id="CNI16774.1"/>
    </source>
</evidence>
<dbReference type="Proteomes" id="UP000038204">
    <property type="component" value="Unassembled WGS sequence"/>
</dbReference>
<accession>A0A0T9QKZ6</accession>
<sequence length="72" mass="8572">MTLSGNRIPLRIYIGATQILNRYRRGGVHPRRTYQHGYLSLRITHRWRLLSKDGGQHWEAMSHQRYNKELGV</sequence>
<dbReference type="RefSeq" id="WP_049599877.1">
    <property type="nucleotide sequence ID" value="NZ_CQBK01000018.1"/>
</dbReference>
<dbReference type="Pfam" id="PF24732">
    <property type="entry name" value="ParE_like"/>
    <property type="match status" value="1"/>
</dbReference>
<evidence type="ECO:0000259" key="1">
    <source>
        <dbReference type="Pfam" id="PF24732"/>
    </source>
</evidence>
<organism evidence="2 3">
    <name type="scientific">Yersinia similis</name>
    <dbReference type="NCBI Taxonomy" id="367190"/>
    <lineage>
        <taxon>Bacteria</taxon>
        <taxon>Pseudomonadati</taxon>
        <taxon>Pseudomonadota</taxon>
        <taxon>Gammaproteobacteria</taxon>
        <taxon>Enterobacterales</taxon>
        <taxon>Yersiniaceae</taxon>
        <taxon>Yersinia</taxon>
    </lineage>
</organism>
<proteinExistence type="predicted"/>
<dbReference type="InterPro" id="IPR056925">
    <property type="entry name" value="ParE-like"/>
</dbReference>
<name>A0A0T9QKZ6_9GAMM</name>
<gene>
    <name evidence="2" type="ORF">ERS008667_02613</name>
</gene>